<proteinExistence type="predicted"/>
<accession>A0A7R9G673</accession>
<evidence type="ECO:0000313" key="2">
    <source>
        <dbReference type="EMBL" id="CAD7267654.1"/>
    </source>
</evidence>
<dbReference type="AlphaFoldDB" id="A0A7R9G673"/>
<dbReference type="EMBL" id="OC009876">
    <property type="protein sequence ID" value="CAD7267654.1"/>
    <property type="molecule type" value="Genomic_DNA"/>
</dbReference>
<organism evidence="2">
    <name type="scientific">Timema shepardi</name>
    <name type="common">Walking stick</name>
    <dbReference type="NCBI Taxonomy" id="629360"/>
    <lineage>
        <taxon>Eukaryota</taxon>
        <taxon>Metazoa</taxon>
        <taxon>Ecdysozoa</taxon>
        <taxon>Arthropoda</taxon>
        <taxon>Hexapoda</taxon>
        <taxon>Insecta</taxon>
        <taxon>Pterygota</taxon>
        <taxon>Neoptera</taxon>
        <taxon>Polyneoptera</taxon>
        <taxon>Phasmatodea</taxon>
        <taxon>Timematodea</taxon>
        <taxon>Timematoidea</taxon>
        <taxon>Timematidae</taxon>
        <taxon>Timema</taxon>
    </lineage>
</organism>
<feature type="compositionally biased region" description="Basic and acidic residues" evidence="1">
    <location>
        <begin position="109"/>
        <end position="119"/>
    </location>
</feature>
<protein>
    <submittedName>
        <fullName evidence="2">Uncharacterized protein</fullName>
    </submittedName>
</protein>
<gene>
    <name evidence="2" type="ORF">TSIB3V08_LOCUS11659</name>
</gene>
<evidence type="ECO:0000256" key="1">
    <source>
        <dbReference type="SAM" id="MobiDB-lite"/>
    </source>
</evidence>
<reference evidence="2" key="1">
    <citation type="submission" date="2020-11" db="EMBL/GenBank/DDBJ databases">
        <authorList>
            <person name="Tran Van P."/>
        </authorList>
    </citation>
    <scope>NUCLEOTIDE SEQUENCE</scope>
</reference>
<name>A0A7R9G673_TIMSH</name>
<sequence length="129" mass="14506">MASEIVELIKTEPQNEDEFDMFGQSGIKTEDSNLVGDVKDTINDETHNFQTTDVEMKSPCDGFLPIKEQIKDESDASNSVDEIVKTEIKLFDSSFGIMDSNIDHFTRVDKSENQTEEGVRLLPDSELPT</sequence>
<feature type="region of interest" description="Disordered" evidence="1">
    <location>
        <begin position="109"/>
        <end position="129"/>
    </location>
</feature>